<dbReference type="RefSeq" id="WP_322498608.1">
    <property type="nucleotide sequence ID" value="NZ_JARGYU010000001.1"/>
</dbReference>
<dbReference type="FunFam" id="2.40.30.10:FF:000004">
    <property type="entry name" value="50S ribosomal protein L3"/>
    <property type="match status" value="1"/>
</dbReference>
<organism evidence="9 10">
    <name type="scientific">Lyticum sinuosum</name>
    <dbReference type="NCBI Taxonomy" id="1332059"/>
    <lineage>
        <taxon>Bacteria</taxon>
        <taxon>Pseudomonadati</taxon>
        <taxon>Pseudomonadota</taxon>
        <taxon>Alphaproteobacteria</taxon>
        <taxon>Rickettsiales</taxon>
        <taxon>Lyticum</taxon>
    </lineage>
</organism>
<dbReference type="GO" id="GO:0006412">
    <property type="term" value="P:translation"/>
    <property type="evidence" value="ECO:0007669"/>
    <property type="project" value="UniProtKB-UniRule"/>
</dbReference>
<evidence type="ECO:0000256" key="7">
    <source>
        <dbReference type="NCBIfam" id="TIGR03625"/>
    </source>
</evidence>
<comment type="similarity">
    <text evidence="1">Belongs to the universal ribosomal protein uL3 family.</text>
</comment>
<dbReference type="Gene3D" id="2.40.30.10">
    <property type="entry name" value="Translation factors"/>
    <property type="match status" value="1"/>
</dbReference>
<reference evidence="9" key="1">
    <citation type="submission" date="2023-02" db="EMBL/GenBank/DDBJ databases">
        <title>Host association and intracellularity evolved multiple times independently in the Rickettsiales.</title>
        <authorList>
            <person name="Castelli M."/>
            <person name="Nardi T."/>
            <person name="Gammuto L."/>
            <person name="Bellinzona G."/>
            <person name="Sabaneyeva E."/>
            <person name="Potekhin A."/>
            <person name="Serra V."/>
            <person name="Petroni G."/>
            <person name="Sassera D."/>
        </authorList>
    </citation>
    <scope>NUCLEOTIDE SEQUENCE</scope>
    <source>
        <strain evidence="9">USBL-36I1</strain>
    </source>
</reference>
<keyword evidence="5 9" id="KW-0689">Ribosomal protein</keyword>
<dbReference type="InterPro" id="IPR000597">
    <property type="entry name" value="Ribosomal_uL3"/>
</dbReference>
<evidence type="ECO:0000256" key="6">
    <source>
        <dbReference type="ARBA" id="ARBA00023274"/>
    </source>
</evidence>
<proteinExistence type="inferred from homology"/>
<dbReference type="InterPro" id="IPR019927">
    <property type="entry name" value="Ribosomal_uL3_bac/org-type"/>
</dbReference>
<accession>A0AAE5AH55</accession>
<gene>
    <name evidence="9" type="ORF">Lyticum_00357</name>
</gene>
<evidence type="ECO:0000256" key="8">
    <source>
        <dbReference type="SAM" id="MobiDB-lite"/>
    </source>
</evidence>
<keyword evidence="3" id="KW-0699">rRNA-binding</keyword>
<evidence type="ECO:0000256" key="4">
    <source>
        <dbReference type="ARBA" id="ARBA00022884"/>
    </source>
</evidence>
<evidence type="ECO:0000313" key="10">
    <source>
        <dbReference type="Proteomes" id="UP001289135"/>
    </source>
</evidence>
<dbReference type="Proteomes" id="UP001289135">
    <property type="component" value="Unassembled WGS sequence"/>
</dbReference>
<dbReference type="SUPFAM" id="SSF50447">
    <property type="entry name" value="Translation proteins"/>
    <property type="match status" value="1"/>
</dbReference>
<dbReference type="PANTHER" id="PTHR11229:SF16">
    <property type="entry name" value="LARGE RIBOSOMAL SUBUNIT PROTEIN UL3C"/>
    <property type="match status" value="1"/>
</dbReference>
<keyword evidence="4" id="KW-0694">RNA-binding</keyword>
<keyword evidence="6" id="KW-0687">Ribonucleoprotein</keyword>
<dbReference type="EMBL" id="JARGYU010000001">
    <property type="protein sequence ID" value="MDZ5761190.1"/>
    <property type="molecule type" value="Genomic_DNA"/>
</dbReference>
<dbReference type="InterPro" id="IPR009000">
    <property type="entry name" value="Transl_B-barrel_sf"/>
</dbReference>
<keyword evidence="10" id="KW-1185">Reference proteome</keyword>
<dbReference type="GO" id="GO:1990904">
    <property type="term" value="C:ribonucleoprotein complex"/>
    <property type="evidence" value="ECO:0007669"/>
    <property type="project" value="UniProtKB-KW"/>
</dbReference>
<dbReference type="PANTHER" id="PTHR11229">
    <property type="entry name" value="50S RIBOSOMAL PROTEIN L3"/>
    <property type="match status" value="1"/>
</dbReference>
<evidence type="ECO:0000256" key="2">
    <source>
        <dbReference type="ARBA" id="ARBA00022481"/>
    </source>
</evidence>
<evidence type="ECO:0000256" key="3">
    <source>
        <dbReference type="ARBA" id="ARBA00022730"/>
    </source>
</evidence>
<dbReference type="AlphaFoldDB" id="A0AAE5AH55"/>
<sequence length="232" mass="25703">MNDTVSANILGPVLGVKRGMTRLFKNGQSVCVTLVEISDNAIIGFRNGTKFLLGCIKAKNPSKINKPQRVELERIGSLLYIKRYECKINTLDTSDINDINHKFLNKVLDISSFKEDSIVDVQAISLGKQFCGVIKRHGFKGNDSNNASRVKRAHGSTGQRQDPGKVFKNKKMAGKDGNKLVTIKNLKIVDVDCESRLIAISGSIPGPKGKVIKIYPSKHFLPFGWNMSFLRI</sequence>
<dbReference type="GO" id="GO:0019843">
    <property type="term" value="F:rRNA binding"/>
    <property type="evidence" value="ECO:0007669"/>
    <property type="project" value="UniProtKB-KW"/>
</dbReference>
<dbReference type="GO" id="GO:0005840">
    <property type="term" value="C:ribosome"/>
    <property type="evidence" value="ECO:0007669"/>
    <property type="project" value="UniProtKB-UniRule"/>
</dbReference>
<comment type="caution">
    <text evidence="9">The sequence shown here is derived from an EMBL/GenBank/DDBJ whole genome shotgun (WGS) entry which is preliminary data.</text>
</comment>
<protein>
    <recommendedName>
        <fullName evidence="7">50S ribosomal protein L3</fullName>
    </recommendedName>
</protein>
<dbReference type="Pfam" id="PF00297">
    <property type="entry name" value="Ribosomal_L3"/>
    <property type="match status" value="1"/>
</dbReference>
<name>A0AAE5AH55_9RICK</name>
<keyword evidence="2" id="KW-0488">Methylation</keyword>
<dbReference type="GO" id="GO:0003735">
    <property type="term" value="F:structural constituent of ribosome"/>
    <property type="evidence" value="ECO:0007669"/>
    <property type="project" value="UniProtKB-UniRule"/>
</dbReference>
<evidence type="ECO:0000256" key="5">
    <source>
        <dbReference type="ARBA" id="ARBA00022980"/>
    </source>
</evidence>
<dbReference type="NCBIfam" id="TIGR03625">
    <property type="entry name" value="L3_bact"/>
    <property type="match status" value="1"/>
</dbReference>
<evidence type="ECO:0000313" key="9">
    <source>
        <dbReference type="EMBL" id="MDZ5761190.1"/>
    </source>
</evidence>
<evidence type="ECO:0000256" key="1">
    <source>
        <dbReference type="ARBA" id="ARBA00006540"/>
    </source>
</evidence>
<feature type="region of interest" description="Disordered" evidence="8">
    <location>
        <begin position="143"/>
        <end position="164"/>
    </location>
</feature>